<comment type="caution">
    <text evidence="1">The sequence shown here is derived from an EMBL/GenBank/DDBJ whole genome shotgun (WGS) entry which is preliminary data.</text>
</comment>
<accession>A0A919NS55</accession>
<gene>
    <name evidence="1" type="ORF">Ate02nite_57660</name>
</gene>
<name>A0A919NS55_9ACTN</name>
<dbReference type="AlphaFoldDB" id="A0A919NS55"/>
<evidence type="ECO:0000313" key="1">
    <source>
        <dbReference type="EMBL" id="GIF23036.1"/>
    </source>
</evidence>
<dbReference type="EMBL" id="BOMY01000038">
    <property type="protein sequence ID" value="GIF23036.1"/>
    <property type="molecule type" value="Genomic_DNA"/>
</dbReference>
<evidence type="ECO:0000313" key="2">
    <source>
        <dbReference type="Proteomes" id="UP000623608"/>
    </source>
</evidence>
<sequence>MSLTLDVTDIGRNIVRVEGTAVQDGDQLPAHLQPDYLAKYTERIAAMFGSAEQFAALFSAAVVITPSRLYT</sequence>
<organism evidence="1 2">
    <name type="scientific">Paractinoplanes tereljensis</name>
    <dbReference type="NCBI Taxonomy" id="571912"/>
    <lineage>
        <taxon>Bacteria</taxon>
        <taxon>Bacillati</taxon>
        <taxon>Actinomycetota</taxon>
        <taxon>Actinomycetes</taxon>
        <taxon>Micromonosporales</taxon>
        <taxon>Micromonosporaceae</taxon>
        <taxon>Paractinoplanes</taxon>
    </lineage>
</organism>
<protein>
    <submittedName>
        <fullName evidence="1">Uncharacterized protein</fullName>
    </submittedName>
</protein>
<keyword evidence="2" id="KW-1185">Reference proteome</keyword>
<dbReference type="Proteomes" id="UP000623608">
    <property type="component" value="Unassembled WGS sequence"/>
</dbReference>
<reference evidence="1" key="1">
    <citation type="submission" date="2021-01" db="EMBL/GenBank/DDBJ databases">
        <title>Whole genome shotgun sequence of Actinoplanes tereljensis NBRC 105297.</title>
        <authorList>
            <person name="Komaki H."/>
            <person name="Tamura T."/>
        </authorList>
    </citation>
    <scope>NUCLEOTIDE SEQUENCE</scope>
    <source>
        <strain evidence="1">NBRC 105297</strain>
    </source>
</reference>
<proteinExistence type="predicted"/>